<dbReference type="SMART" id="SM00355">
    <property type="entry name" value="ZnF_C2H2"/>
    <property type="match status" value="2"/>
</dbReference>
<keyword evidence="6" id="KW-0539">Nucleus</keyword>
<evidence type="ECO:0000256" key="3">
    <source>
        <dbReference type="ARBA" id="ARBA00022737"/>
    </source>
</evidence>
<keyword evidence="3" id="KW-0677">Repeat</keyword>
<dbReference type="PANTHER" id="PTHR16515">
    <property type="entry name" value="PR DOMAIN ZINC FINGER PROTEIN"/>
    <property type="match status" value="1"/>
</dbReference>
<evidence type="ECO:0000313" key="10">
    <source>
        <dbReference type="EMBL" id="CCD50326.1"/>
    </source>
</evidence>
<dbReference type="PANTHER" id="PTHR16515:SF49">
    <property type="entry name" value="GASTRULA ZINC FINGER PROTEIN XLCGF49.1-LIKE-RELATED"/>
    <property type="match status" value="1"/>
</dbReference>
<dbReference type="STRING" id="999810.G2YET3"/>
<keyword evidence="5" id="KW-0862">Zinc</keyword>
<sequence length="414" mass="46955">MNEDSSKNHRSSILEQAPAAQLPLERYKCHEIPKLLDCLCLQLELLEMMNKSNILMIWRDEFNVIINVLNEKAIAAFHEKYSSLQATAKSTLVSSQSLNHSRASKKGSGLRISEIIDLTLETNEDCTEIGVGNTNENPSSSVNYFISHDLAQNTTTTSPSWDIQDFNNSSITRGMGEKQAFNRSGIIDPGLAVQYAENPMETYIPPIPFSTPASYITPQEISLEPISSSETVPSPTRSRKRGDPHQCDVCSKTFTRGTTLREHARRHTNEKPYKCTTCEKGFSRRKDCRRHELLHKNARKFCCNFEACYQLFFGTEEPFGCGRSFTRMDALKAHWNSVRGADCLKAAFESIKRDLLDCHHFKRGCLCDSSFETVDDLKAHLSVPFQTSCLRKEVMKRLKFIMMDQYSESDSGQE</sequence>
<dbReference type="GO" id="GO:0008270">
    <property type="term" value="F:zinc ion binding"/>
    <property type="evidence" value="ECO:0007669"/>
    <property type="project" value="UniProtKB-KW"/>
</dbReference>
<dbReference type="GO" id="GO:0010468">
    <property type="term" value="P:regulation of gene expression"/>
    <property type="evidence" value="ECO:0007669"/>
    <property type="project" value="TreeGrafter"/>
</dbReference>
<evidence type="ECO:0000256" key="2">
    <source>
        <dbReference type="ARBA" id="ARBA00022723"/>
    </source>
</evidence>
<dbReference type="FunFam" id="3.30.160.60:FF:000100">
    <property type="entry name" value="Zinc finger 45-like"/>
    <property type="match status" value="1"/>
</dbReference>
<accession>G2YET3</accession>
<dbReference type="HOGENOM" id="CLU_685099_0_0_1"/>
<dbReference type="GO" id="GO:0005634">
    <property type="term" value="C:nucleus"/>
    <property type="evidence" value="ECO:0007669"/>
    <property type="project" value="UniProtKB-SubCell"/>
</dbReference>
<dbReference type="PROSITE" id="PS50157">
    <property type="entry name" value="ZINC_FINGER_C2H2_2"/>
    <property type="match status" value="2"/>
</dbReference>
<evidence type="ECO:0000256" key="8">
    <source>
        <dbReference type="SAM" id="MobiDB-lite"/>
    </source>
</evidence>
<evidence type="ECO:0000259" key="9">
    <source>
        <dbReference type="PROSITE" id="PS50157"/>
    </source>
</evidence>
<dbReference type="Pfam" id="PF13912">
    <property type="entry name" value="zf-C2H2_6"/>
    <property type="match status" value="1"/>
</dbReference>
<dbReference type="InterPro" id="IPR050331">
    <property type="entry name" value="Zinc_finger"/>
</dbReference>
<organism evidence="10 11">
    <name type="scientific">Botryotinia fuckeliana (strain T4)</name>
    <name type="common">Noble rot fungus</name>
    <name type="synonym">Botrytis cinerea</name>
    <dbReference type="NCBI Taxonomy" id="999810"/>
    <lineage>
        <taxon>Eukaryota</taxon>
        <taxon>Fungi</taxon>
        <taxon>Dikarya</taxon>
        <taxon>Ascomycota</taxon>
        <taxon>Pezizomycotina</taxon>
        <taxon>Leotiomycetes</taxon>
        <taxon>Helotiales</taxon>
        <taxon>Sclerotiniaceae</taxon>
        <taxon>Botrytis</taxon>
    </lineage>
</organism>
<keyword evidence="2" id="KW-0479">Metal-binding</keyword>
<dbReference type="InterPro" id="IPR036236">
    <property type="entry name" value="Znf_C2H2_sf"/>
</dbReference>
<dbReference type="Gene3D" id="3.30.160.60">
    <property type="entry name" value="Classic Zinc Finger"/>
    <property type="match status" value="2"/>
</dbReference>
<feature type="domain" description="C2H2-type" evidence="9">
    <location>
        <begin position="245"/>
        <end position="272"/>
    </location>
</feature>
<dbReference type="PROSITE" id="PS00028">
    <property type="entry name" value="ZINC_FINGER_C2H2_1"/>
    <property type="match status" value="2"/>
</dbReference>
<evidence type="ECO:0000256" key="7">
    <source>
        <dbReference type="PROSITE-ProRule" id="PRU00042"/>
    </source>
</evidence>
<gene>
    <name evidence="10" type="ORF">BofuT4_P090130.1</name>
</gene>
<evidence type="ECO:0000256" key="1">
    <source>
        <dbReference type="ARBA" id="ARBA00004123"/>
    </source>
</evidence>
<dbReference type="InParanoid" id="G2YET3"/>
<dbReference type="InterPro" id="IPR013087">
    <property type="entry name" value="Znf_C2H2_type"/>
</dbReference>
<comment type="subcellular location">
    <subcellularLocation>
        <location evidence="1">Nucleus</location>
    </subcellularLocation>
</comment>
<evidence type="ECO:0000256" key="4">
    <source>
        <dbReference type="ARBA" id="ARBA00022771"/>
    </source>
</evidence>
<feature type="domain" description="C2H2-type" evidence="9">
    <location>
        <begin position="273"/>
        <end position="300"/>
    </location>
</feature>
<keyword evidence="4 7" id="KW-0863">Zinc-finger</keyword>
<dbReference type="AlphaFoldDB" id="G2YET3"/>
<evidence type="ECO:0000313" key="11">
    <source>
        <dbReference type="Proteomes" id="UP000008177"/>
    </source>
</evidence>
<dbReference type="Proteomes" id="UP000008177">
    <property type="component" value="Unplaced contigs"/>
</dbReference>
<reference evidence="11" key="1">
    <citation type="journal article" date="2011" name="PLoS Genet.">
        <title>Genomic analysis of the necrotrophic fungal pathogens Sclerotinia sclerotiorum and Botrytis cinerea.</title>
        <authorList>
            <person name="Amselem J."/>
            <person name="Cuomo C.A."/>
            <person name="van Kan J.A."/>
            <person name="Viaud M."/>
            <person name="Benito E.P."/>
            <person name="Couloux A."/>
            <person name="Coutinho P.M."/>
            <person name="de Vries R.P."/>
            <person name="Dyer P.S."/>
            <person name="Fillinger S."/>
            <person name="Fournier E."/>
            <person name="Gout L."/>
            <person name="Hahn M."/>
            <person name="Kohn L."/>
            <person name="Lapalu N."/>
            <person name="Plummer K.M."/>
            <person name="Pradier J.M."/>
            <person name="Quevillon E."/>
            <person name="Sharon A."/>
            <person name="Simon A."/>
            <person name="ten Have A."/>
            <person name="Tudzynski B."/>
            <person name="Tudzynski P."/>
            <person name="Wincker P."/>
            <person name="Andrew M."/>
            <person name="Anthouard V."/>
            <person name="Beever R.E."/>
            <person name="Beffa R."/>
            <person name="Benoit I."/>
            <person name="Bouzid O."/>
            <person name="Brault B."/>
            <person name="Chen Z."/>
            <person name="Choquer M."/>
            <person name="Collemare J."/>
            <person name="Cotton P."/>
            <person name="Danchin E.G."/>
            <person name="Da Silva C."/>
            <person name="Gautier A."/>
            <person name="Giraud C."/>
            <person name="Giraud T."/>
            <person name="Gonzalez C."/>
            <person name="Grossetete S."/>
            <person name="Guldener U."/>
            <person name="Henrissat B."/>
            <person name="Howlett B.J."/>
            <person name="Kodira C."/>
            <person name="Kretschmer M."/>
            <person name="Lappartient A."/>
            <person name="Leroch M."/>
            <person name="Levis C."/>
            <person name="Mauceli E."/>
            <person name="Neuveglise C."/>
            <person name="Oeser B."/>
            <person name="Pearson M."/>
            <person name="Poulain J."/>
            <person name="Poussereau N."/>
            <person name="Quesneville H."/>
            <person name="Rascle C."/>
            <person name="Schumacher J."/>
            <person name="Segurens B."/>
            <person name="Sexton A."/>
            <person name="Silva E."/>
            <person name="Sirven C."/>
            <person name="Soanes D.M."/>
            <person name="Talbot N.J."/>
            <person name="Templeton M."/>
            <person name="Yandava C."/>
            <person name="Yarden O."/>
            <person name="Zeng Q."/>
            <person name="Rollins J.A."/>
            <person name="Lebrun M.H."/>
            <person name="Dickman M."/>
        </authorList>
    </citation>
    <scope>NUCLEOTIDE SEQUENCE [LARGE SCALE GENOMIC DNA]</scope>
    <source>
        <strain evidence="11">T4</strain>
    </source>
</reference>
<feature type="region of interest" description="Disordered" evidence="8">
    <location>
        <begin position="222"/>
        <end position="246"/>
    </location>
</feature>
<evidence type="ECO:0000256" key="6">
    <source>
        <dbReference type="ARBA" id="ARBA00023242"/>
    </source>
</evidence>
<feature type="compositionally biased region" description="Polar residues" evidence="8">
    <location>
        <begin position="222"/>
        <end position="236"/>
    </location>
</feature>
<dbReference type="EMBL" id="FQ790325">
    <property type="protein sequence ID" value="CCD50326.1"/>
    <property type="molecule type" value="Genomic_DNA"/>
</dbReference>
<name>G2YET3_BOTF4</name>
<dbReference type="FunFam" id="3.30.160.60:FF:000446">
    <property type="entry name" value="Zinc finger protein"/>
    <property type="match status" value="1"/>
</dbReference>
<proteinExistence type="predicted"/>
<evidence type="ECO:0000256" key="5">
    <source>
        <dbReference type="ARBA" id="ARBA00022833"/>
    </source>
</evidence>
<dbReference type="SUPFAM" id="SSF57667">
    <property type="entry name" value="beta-beta-alpha zinc fingers"/>
    <property type="match status" value="1"/>
</dbReference>
<dbReference type="OrthoDB" id="8117402at2759"/>
<protein>
    <submittedName>
        <fullName evidence="10">Similar to transcription factor Zn, C2H2</fullName>
    </submittedName>
</protein>